<dbReference type="Proteomes" id="UP000220106">
    <property type="component" value="Unassembled WGS sequence"/>
</dbReference>
<evidence type="ECO:0008006" key="3">
    <source>
        <dbReference type="Google" id="ProtNLM"/>
    </source>
</evidence>
<proteinExistence type="predicted"/>
<name>A0AAX0RWT3_9BACI</name>
<dbReference type="EMBL" id="NUEQ01000103">
    <property type="protein sequence ID" value="PEJ27210.1"/>
    <property type="molecule type" value="Genomic_DNA"/>
</dbReference>
<accession>A0AAX0RWT3</accession>
<gene>
    <name evidence="1" type="ORF">CN689_24150</name>
</gene>
<comment type="caution">
    <text evidence="1">The sequence shown here is derived from an EMBL/GenBank/DDBJ whole genome shotgun (WGS) entry which is preliminary data.</text>
</comment>
<dbReference type="AlphaFoldDB" id="A0AAX0RWT3"/>
<dbReference type="Gene3D" id="3.40.50.970">
    <property type="match status" value="1"/>
</dbReference>
<dbReference type="RefSeq" id="WP_098177692.1">
    <property type="nucleotide sequence ID" value="NZ_NUEQ01000103.1"/>
</dbReference>
<reference evidence="1 2" key="1">
    <citation type="submission" date="2017-09" db="EMBL/GenBank/DDBJ databases">
        <title>Large-scale bioinformatics analysis of Bacillus genomes uncovers conserved roles of natural products in bacterial physiology.</title>
        <authorList>
            <consortium name="Agbiome Team Llc"/>
            <person name="Bleich R.M."/>
            <person name="Kirk G.J."/>
            <person name="Santa Maria K.C."/>
            <person name="Allen S.E."/>
            <person name="Farag S."/>
            <person name="Shank E.A."/>
            <person name="Bowers A."/>
        </authorList>
    </citation>
    <scope>NUCLEOTIDE SEQUENCE [LARGE SCALE GENOMIC DNA]</scope>
    <source>
        <strain evidence="1 2">AFS003229</strain>
    </source>
</reference>
<sequence>MGAVGIRVDDPAELGPDVEPAIKLNKPTVIDIQVDGTQLAQQFRKDKLKMPTHLLPIYTHLDHRIW</sequence>
<dbReference type="InterPro" id="IPR029061">
    <property type="entry name" value="THDP-binding"/>
</dbReference>
<dbReference type="SUPFAM" id="SSF52518">
    <property type="entry name" value="Thiamin diphosphate-binding fold (THDP-binding)"/>
    <property type="match status" value="1"/>
</dbReference>
<evidence type="ECO:0000313" key="1">
    <source>
        <dbReference type="EMBL" id="PEJ27210.1"/>
    </source>
</evidence>
<protein>
    <recommendedName>
        <fullName evidence="3">Thiamine pyrophosphate enzyme TPP-binding domain-containing protein</fullName>
    </recommendedName>
</protein>
<evidence type="ECO:0000313" key="2">
    <source>
        <dbReference type="Proteomes" id="UP000220106"/>
    </source>
</evidence>
<organism evidence="1 2">
    <name type="scientific">Peribacillus butanolivorans</name>
    <dbReference type="NCBI Taxonomy" id="421767"/>
    <lineage>
        <taxon>Bacteria</taxon>
        <taxon>Bacillati</taxon>
        <taxon>Bacillota</taxon>
        <taxon>Bacilli</taxon>
        <taxon>Bacillales</taxon>
        <taxon>Bacillaceae</taxon>
        <taxon>Peribacillus</taxon>
    </lineage>
</organism>